<protein>
    <submittedName>
        <fullName evidence="1">Uncharacterized protein</fullName>
    </submittedName>
</protein>
<evidence type="ECO:0000313" key="1">
    <source>
        <dbReference type="EMBL" id="CAL5091506.1"/>
    </source>
</evidence>
<sequence length="135" mass="15129">MALRYLARAAISTLSALRLAPPGPRVALSSAGSRPVASSHSSHQQLDAAMELWGGVRKKKEKQTERSIAAEEERIITQYEVLELKRTVVALRRRRERFYLGSATLAVGIYVACDVQGQRVRQMEIKRLLSELEKP</sequence>
<reference evidence="2" key="1">
    <citation type="submission" date="2024-06" db="EMBL/GenBank/DDBJ databases">
        <authorList>
            <person name="Ryan C."/>
        </authorList>
    </citation>
    <scope>NUCLEOTIDE SEQUENCE [LARGE SCALE GENOMIC DNA]</scope>
</reference>
<dbReference type="EMBL" id="OZ075118">
    <property type="protein sequence ID" value="CAL5091506.1"/>
    <property type="molecule type" value="Genomic_DNA"/>
</dbReference>
<dbReference type="Proteomes" id="UP001497457">
    <property type="component" value="Chromosome 8b"/>
</dbReference>
<evidence type="ECO:0000313" key="2">
    <source>
        <dbReference type="Proteomes" id="UP001497457"/>
    </source>
</evidence>
<name>A0ABC9GC54_9POAL</name>
<reference evidence="1 2" key="2">
    <citation type="submission" date="2024-10" db="EMBL/GenBank/DDBJ databases">
        <authorList>
            <person name="Ryan C."/>
        </authorList>
    </citation>
    <scope>NUCLEOTIDE SEQUENCE [LARGE SCALE GENOMIC DNA]</scope>
</reference>
<dbReference type="AlphaFoldDB" id="A0ABC9GC54"/>
<organism evidence="1 2">
    <name type="scientific">Urochloa decumbens</name>
    <dbReference type="NCBI Taxonomy" id="240449"/>
    <lineage>
        <taxon>Eukaryota</taxon>
        <taxon>Viridiplantae</taxon>
        <taxon>Streptophyta</taxon>
        <taxon>Embryophyta</taxon>
        <taxon>Tracheophyta</taxon>
        <taxon>Spermatophyta</taxon>
        <taxon>Magnoliopsida</taxon>
        <taxon>Liliopsida</taxon>
        <taxon>Poales</taxon>
        <taxon>Poaceae</taxon>
        <taxon>PACMAD clade</taxon>
        <taxon>Panicoideae</taxon>
        <taxon>Panicodae</taxon>
        <taxon>Paniceae</taxon>
        <taxon>Melinidinae</taxon>
        <taxon>Urochloa</taxon>
    </lineage>
</organism>
<gene>
    <name evidence="1" type="ORF">URODEC1_LOCUS114404</name>
</gene>
<keyword evidence="2" id="KW-1185">Reference proteome</keyword>
<accession>A0ABC9GC54</accession>
<proteinExistence type="predicted"/>